<dbReference type="FunFam" id="3.30.420.40:FF:000028">
    <property type="entry name" value="heat shock 70 kDa protein-like"/>
    <property type="match status" value="1"/>
</dbReference>
<name>A0A0R3WEC4_TAEAS</name>
<comment type="similarity">
    <text evidence="1">Belongs to the heat shock protein 70 family.</text>
</comment>
<reference evidence="6" key="1">
    <citation type="submission" date="2017-02" db="UniProtKB">
        <authorList>
            <consortium name="WormBaseParasite"/>
        </authorList>
    </citation>
    <scope>IDENTIFICATION</scope>
</reference>
<dbReference type="Gene3D" id="3.30.420.40">
    <property type="match status" value="1"/>
</dbReference>
<evidence type="ECO:0000256" key="1">
    <source>
        <dbReference type="ARBA" id="ARBA00007381"/>
    </source>
</evidence>
<evidence type="ECO:0000256" key="3">
    <source>
        <dbReference type="ARBA" id="ARBA00022840"/>
    </source>
</evidence>
<sequence length="108" mass="11813">MSAGPAIGIDLGTTFSCVGIFQGGKVEIIANGQGDRKTPSCVAFTDREYLTGDAAKNQAAMNPINTVYDVKRLIGRRFNDEAVQIDMKHWPFKVMNCEGKPKVEVRCC</sequence>
<keyword evidence="2" id="KW-0547">Nucleotide-binding</keyword>
<dbReference type="PANTHER" id="PTHR19375">
    <property type="entry name" value="HEAT SHOCK PROTEIN 70KDA"/>
    <property type="match status" value="1"/>
</dbReference>
<dbReference type="EMBL" id="UYRS01019010">
    <property type="protein sequence ID" value="VDK42059.1"/>
    <property type="molecule type" value="Genomic_DNA"/>
</dbReference>
<dbReference type="SUPFAM" id="SSF53067">
    <property type="entry name" value="Actin-like ATPase domain"/>
    <property type="match status" value="1"/>
</dbReference>
<dbReference type="Pfam" id="PF00012">
    <property type="entry name" value="HSP70"/>
    <property type="match status" value="1"/>
</dbReference>
<gene>
    <name evidence="4" type="ORF">TASK_LOCUS9160</name>
</gene>
<dbReference type="OrthoDB" id="6259187at2759"/>
<dbReference type="Proteomes" id="UP000282613">
    <property type="component" value="Unassembled WGS sequence"/>
</dbReference>
<protein>
    <submittedName>
        <fullName evidence="6">Heat shock protein 70</fullName>
    </submittedName>
</protein>
<dbReference type="InterPro" id="IPR043129">
    <property type="entry name" value="ATPase_NBD"/>
</dbReference>
<dbReference type="InterPro" id="IPR013126">
    <property type="entry name" value="Hsp_70_fam"/>
</dbReference>
<keyword evidence="3" id="KW-0067">ATP-binding</keyword>
<dbReference type="GO" id="GO:0140662">
    <property type="term" value="F:ATP-dependent protein folding chaperone"/>
    <property type="evidence" value="ECO:0007669"/>
    <property type="project" value="InterPro"/>
</dbReference>
<proteinExistence type="inferred from homology"/>
<organism evidence="6">
    <name type="scientific">Taenia asiatica</name>
    <name type="common">Asian tapeworm</name>
    <dbReference type="NCBI Taxonomy" id="60517"/>
    <lineage>
        <taxon>Eukaryota</taxon>
        <taxon>Metazoa</taxon>
        <taxon>Spiralia</taxon>
        <taxon>Lophotrochozoa</taxon>
        <taxon>Platyhelminthes</taxon>
        <taxon>Cestoda</taxon>
        <taxon>Eucestoda</taxon>
        <taxon>Cyclophyllidea</taxon>
        <taxon>Taeniidae</taxon>
        <taxon>Taenia</taxon>
    </lineage>
</organism>
<dbReference type="PRINTS" id="PR00301">
    <property type="entry name" value="HEATSHOCK70"/>
</dbReference>
<dbReference type="PROSITE" id="PS00297">
    <property type="entry name" value="HSP70_1"/>
    <property type="match status" value="1"/>
</dbReference>
<dbReference type="GO" id="GO:0005524">
    <property type="term" value="F:ATP binding"/>
    <property type="evidence" value="ECO:0007669"/>
    <property type="project" value="UniProtKB-KW"/>
</dbReference>
<evidence type="ECO:0000313" key="6">
    <source>
        <dbReference type="WBParaSite" id="TASK_0000915901-mRNA-1"/>
    </source>
</evidence>
<evidence type="ECO:0000313" key="4">
    <source>
        <dbReference type="EMBL" id="VDK42059.1"/>
    </source>
</evidence>
<dbReference type="STRING" id="60517.A0A0R3WEC4"/>
<evidence type="ECO:0000313" key="5">
    <source>
        <dbReference type="Proteomes" id="UP000282613"/>
    </source>
</evidence>
<keyword evidence="5" id="KW-1185">Reference proteome</keyword>
<dbReference type="AlphaFoldDB" id="A0A0R3WEC4"/>
<evidence type="ECO:0000256" key="2">
    <source>
        <dbReference type="ARBA" id="ARBA00022741"/>
    </source>
</evidence>
<reference evidence="4 5" key="2">
    <citation type="submission" date="2018-11" db="EMBL/GenBank/DDBJ databases">
        <authorList>
            <consortium name="Pathogen Informatics"/>
        </authorList>
    </citation>
    <scope>NUCLEOTIDE SEQUENCE [LARGE SCALE GENOMIC DNA]</scope>
</reference>
<accession>A0A0R3WEC4</accession>
<dbReference type="InterPro" id="IPR018181">
    <property type="entry name" value="Heat_shock_70_CS"/>
</dbReference>
<dbReference type="FunFam" id="3.30.30.30:FF:000001">
    <property type="entry name" value="heat shock 70 kDa protein-like"/>
    <property type="match status" value="1"/>
</dbReference>
<dbReference type="WBParaSite" id="TASK_0000915901-mRNA-1">
    <property type="protein sequence ID" value="TASK_0000915901-mRNA-1"/>
    <property type="gene ID" value="TASK_0000915901"/>
</dbReference>